<dbReference type="InterPro" id="IPR036259">
    <property type="entry name" value="MFS_trans_sf"/>
</dbReference>
<dbReference type="Pfam" id="PF07690">
    <property type="entry name" value="MFS_1"/>
    <property type="match status" value="1"/>
</dbReference>
<dbReference type="InterPro" id="IPR011701">
    <property type="entry name" value="MFS"/>
</dbReference>
<keyword evidence="6" id="KW-1185">Reference proteome</keyword>
<reference evidence="5" key="1">
    <citation type="journal article" date="2023" name="PLoS Negl. Trop. Dis.">
        <title>A genome sequence for Biomphalaria pfeifferi, the major vector snail for the human-infecting parasite Schistosoma mansoni.</title>
        <authorList>
            <person name="Bu L."/>
            <person name="Lu L."/>
            <person name="Laidemitt M.R."/>
            <person name="Zhang S.M."/>
            <person name="Mutuku M."/>
            <person name="Mkoji G."/>
            <person name="Steinauer M."/>
            <person name="Loker E.S."/>
        </authorList>
    </citation>
    <scope>NUCLEOTIDE SEQUENCE</scope>
    <source>
        <strain evidence="5">KasaAsao</strain>
    </source>
</reference>
<evidence type="ECO:0000256" key="1">
    <source>
        <dbReference type="ARBA" id="ARBA00004141"/>
    </source>
</evidence>
<feature type="signal peptide" evidence="3">
    <location>
        <begin position="1"/>
        <end position="16"/>
    </location>
</feature>
<feature type="transmembrane region" description="Helical" evidence="2">
    <location>
        <begin position="492"/>
        <end position="511"/>
    </location>
</feature>
<dbReference type="Proteomes" id="UP001233172">
    <property type="component" value="Unassembled WGS sequence"/>
</dbReference>
<keyword evidence="3" id="KW-0732">Signal</keyword>
<feature type="domain" description="Major facilitator superfamily (MFS) profile" evidence="4">
    <location>
        <begin position="91"/>
        <end position="546"/>
    </location>
</feature>
<dbReference type="PANTHER" id="PTHR11360">
    <property type="entry name" value="MONOCARBOXYLATE TRANSPORTER"/>
    <property type="match status" value="1"/>
</dbReference>
<name>A0AAD8BZC3_BIOPF</name>
<feature type="transmembrane region" description="Helical" evidence="2">
    <location>
        <begin position="219"/>
        <end position="238"/>
    </location>
</feature>
<evidence type="ECO:0000259" key="4">
    <source>
        <dbReference type="PROSITE" id="PS50850"/>
    </source>
</evidence>
<protein>
    <submittedName>
        <fullName evidence="5">Monocarboxylate transporter 12-like isoform X1</fullName>
    </submittedName>
</protein>
<dbReference type="PROSITE" id="PS50850">
    <property type="entry name" value="MFS"/>
    <property type="match status" value="1"/>
</dbReference>
<dbReference type="PANTHER" id="PTHR11360:SF284">
    <property type="entry name" value="EG:103B4.3 PROTEIN-RELATED"/>
    <property type="match status" value="1"/>
</dbReference>
<dbReference type="CDD" id="cd17352">
    <property type="entry name" value="MFS_MCT_SLC16"/>
    <property type="match status" value="1"/>
</dbReference>
<dbReference type="InterPro" id="IPR020846">
    <property type="entry name" value="MFS_dom"/>
</dbReference>
<dbReference type="Gene3D" id="1.20.1250.20">
    <property type="entry name" value="MFS general substrate transporter like domains"/>
    <property type="match status" value="1"/>
</dbReference>
<keyword evidence="2" id="KW-1133">Transmembrane helix</keyword>
<comment type="subcellular location">
    <subcellularLocation>
        <location evidence="1">Membrane</location>
        <topology evidence="1">Multi-pass membrane protein</topology>
    </subcellularLocation>
</comment>
<sequence length="564" mass="61688">MCITLIIIVIAVPVTSVNKSRTSYMDMGKKDQEGLEQIDFQVIASTKQFQETTEKEKAECVSGQSNVEKKSLMFCENKDLKAEDSVPDGGYGWFVVLGCFLSHVLIGGFERSDGVYYLKYKAYYDKSSQLTAWPNALVSAIRLFLGPLASALSNIYSVRLAVIVGALLMTLGQLLTAYSPDFFFLFFSQSVLEGLGSGLVYAPSIVIVGLYFDKHRGLAAGLGSAGVGVGTFCIVPLTQWLFDNYRFQDAFLILAGIAFNGLVVGMLFRPLSLHKKWTSKKRSRKVEEFYAEKLDLESDSKFAEKFEIEPLKKSSQNKTENCSKQKKHCLSSTIILCCPVEKAKSSTGKRKQIFNFSLLRNPSFVLFCISLLLFTAAFKAAFTFIPALVKSRDISESDAALVLSIAGVFDTAGRIVAGLVFDLPRIKFLRPVLFNSFIFAIAGISFLLPSMTSFASFCVVCSVYGVLTGAYISQKSVVIVDILGIENLSTSFGLLICFQAVGMCAGPPLSGAFRDTFGSFDEAFYLGGGFMTAAGMLMVLSNILLRTKTTNLFQSSTTVVVSET</sequence>
<feature type="transmembrane region" description="Helical" evidence="2">
    <location>
        <begin position="428"/>
        <end position="448"/>
    </location>
</feature>
<gene>
    <name evidence="5" type="ORF">Bpfe_007167</name>
</gene>
<organism evidence="5 6">
    <name type="scientific">Biomphalaria pfeifferi</name>
    <name type="common">Bloodfluke planorb</name>
    <name type="synonym">Freshwater snail</name>
    <dbReference type="NCBI Taxonomy" id="112525"/>
    <lineage>
        <taxon>Eukaryota</taxon>
        <taxon>Metazoa</taxon>
        <taxon>Spiralia</taxon>
        <taxon>Lophotrochozoa</taxon>
        <taxon>Mollusca</taxon>
        <taxon>Gastropoda</taxon>
        <taxon>Heterobranchia</taxon>
        <taxon>Euthyneura</taxon>
        <taxon>Panpulmonata</taxon>
        <taxon>Hygrophila</taxon>
        <taxon>Lymnaeoidea</taxon>
        <taxon>Planorbidae</taxon>
        <taxon>Biomphalaria</taxon>
    </lineage>
</organism>
<keyword evidence="2" id="KW-0812">Transmembrane</keyword>
<dbReference type="GO" id="GO:0016020">
    <property type="term" value="C:membrane"/>
    <property type="evidence" value="ECO:0007669"/>
    <property type="project" value="UniProtKB-SubCell"/>
</dbReference>
<proteinExistence type="predicted"/>
<evidence type="ECO:0000313" key="5">
    <source>
        <dbReference type="EMBL" id="KAK0063526.1"/>
    </source>
</evidence>
<dbReference type="EMBL" id="JASAOG010000021">
    <property type="protein sequence ID" value="KAK0063526.1"/>
    <property type="molecule type" value="Genomic_DNA"/>
</dbReference>
<evidence type="ECO:0000313" key="6">
    <source>
        <dbReference type="Proteomes" id="UP001233172"/>
    </source>
</evidence>
<evidence type="ECO:0000256" key="3">
    <source>
        <dbReference type="SAM" id="SignalP"/>
    </source>
</evidence>
<keyword evidence="2" id="KW-0472">Membrane</keyword>
<evidence type="ECO:0000256" key="2">
    <source>
        <dbReference type="SAM" id="Phobius"/>
    </source>
</evidence>
<dbReference type="GO" id="GO:0008028">
    <property type="term" value="F:monocarboxylic acid transmembrane transporter activity"/>
    <property type="evidence" value="ECO:0007669"/>
    <property type="project" value="TreeGrafter"/>
</dbReference>
<feature type="transmembrane region" description="Helical" evidence="2">
    <location>
        <begin position="454"/>
        <end position="472"/>
    </location>
</feature>
<comment type="caution">
    <text evidence="5">The sequence shown here is derived from an EMBL/GenBank/DDBJ whole genome shotgun (WGS) entry which is preliminary data.</text>
</comment>
<feature type="transmembrane region" description="Helical" evidence="2">
    <location>
        <begin position="364"/>
        <end position="389"/>
    </location>
</feature>
<feature type="transmembrane region" description="Helical" evidence="2">
    <location>
        <begin position="160"/>
        <end position="179"/>
    </location>
</feature>
<feature type="transmembrane region" description="Helical" evidence="2">
    <location>
        <begin position="191"/>
        <end position="212"/>
    </location>
</feature>
<dbReference type="AlphaFoldDB" id="A0AAD8BZC3"/>
<feature type="transmembrane region" description="Helical" evidence="2">
    <location>
        <begin position="250"/>
        <end position="272"/>
    </location>
</feature>
<reference evidence="5" key="2">
    <citation type="submission" date="2023-04" db="EMBL/GenBank/DDBJ databases">
        <authorList>
            <person name="Bu L."/>
            <person name="Lu L."/>
            <person name="Laidemitt M.R."/>
            <person name="Zhang S.M."/>
            <person name="Mutuku M."/>
            <person name="Mkoji G."/>
            <person name="Steinauer M."/>
            <person name="Loker E.S."/>
        </authorList>
    </citation>
    <scope>NUCLEOTIDE SEQUENCE</scope>
    <source>
        <strain evidence="5">KasaAsao</strain>
        <tissue evidence="5">Whole Snail</tissue>
    </source>
</reference>
<dbReference type="SUPFAM" id="SSF103473">
    <property type="entry name" value="MFS general substrate transporter"/>
    <property type="match status" value="1"/>
</dbReference>
<feature type="transmembrane region" description="Helical" evidence="2">
    <location>
        <begin position="90"/>
        <end position="109"/>
    </location>
</feature>
<feature type="chain" id="PRO_5042041163" evidence="3">
    <location>
        <begin position="17"/>
        <end position="564"/>
    </location>
</feature>
<feature type="transmembrane region" description="Helical" evidence="2">
    <location>
        <begin position="401"/>
        <end position="421"/>
    </location>
</feature>
<accession>A0AAD8BZC3</accession>
<feature type="transmembrane region" description="Helical" evidence="2">
    <location>
        <begin position="523"/>
        <end position="545"/>
    </location>
</feature>
<dbReference type="InterPro" id="IPR050327">
    <property type="entry name" value="Proton-linked_MCT"/>
</dbReference>